<dbReference type="InterPro" id="IPR003029">
    <property type="entry name" value="S1_domain"/>
</dbReference>
<comment type="similarity">
    <text evidence="7">Belongs to the NusA family.</text>
</comment>
<dbReference type="PROSITE" id="PS50084">
    <property type="entry name" value="KH_TYPE_1"/>
    <property type="match status" value="1"/>
</dbReference>
<dbReference type="InterPro" id="IPR036555">
    <property type="entry name" value="NusA_N_sf"/>
</dbReference>
<gene>
    <name evidence="7" type="primary">nusA</name>
    <name evidence="10" type="ORF">A3A04_01105</name>
</gene>
<keyword evidence="5 7" id="KW-0805">Transcription regulation</keyword>
<protein>
    <recommendedName>
        <fullName evidence="7">Transcription termination/antitermination protein NusA</fullName>
    </recommendedName>
</protein>
<dbReference type="InterPro" id="IPR013735">
    <property type="entry name" value="TF_NusA_N"/>
</dbReference>
<dbReference type="EMBL" id="MHJI01000004">
    <property type="protein sequence ID" value="OGY66459.1"/>
    <property type="molecule type" value="Genomic_DNA"/>
</dbReference>
<evidence type="ECO:0000256" key="2">
    <source>
        <dbReference type="ARBA" id="ARBA00022490"/>
    </source>
</evidence>
<feature type="region of interest" description="Disordered" evidence="8">
    <location>
        <begin position="374"/>
        <end position="402"/>
    </location>
</feature>
<dbReference type="InterPro" id="IPR025249">
    <property type="entry name" value="TF_NusA_KH_1st"/>
</dbReference>
<comment type="subunit">
    <text evidence="7">Monomer. Binds directly to the core enzyme of the DNA-dependent RNA polymerase and to nascent RNA.</text>
</comment>
<accession>A0A1G1ZPU3</accession>
<keyword evidence="6 7" id="KW-0804">Transcription</keyword>
<keyword evidence="4 7" id="KW-0694">RNA-binding</keyword>
<keyword evidence="2 7" id="KW-0963">Cytoplasm</keyword>
<evidence type="ECO:0000259" key="9">
    <source>
        <dbReference type="PROSITE" id="PS50126"/>
    </source>
</evidence>
<dbReference type="HAMAP" id="MF_00945_B">
    <property type="entry name" value="NusA_B"/>
    <property type="match status" value="1"/>
</dbReference>
<dbReference type="PROSITE" id="PS50126">
    <property type="entry name" value="S1"/>
    <property type="match status" value="1"/>
</dbReference>
<feature type="domain" description="S1 motif" evidence="9">
    <location>
        <begin position="166"/>
        <end position="230"/>
    </location>
</feature>
<dbReference type="InterPro" id="IPR015946">
    <property type="entry name" value="KH_dom-like_a/b"/>
</dbReference>
<dbReference type="Pfam" id="PF08529">
    <property type="entry name" value="NusA_N"/>
    <property type="match status" value="1"/>
</dbReference>
<dbReference type="GO" id="GO:0005829">
    <property type="term" value="C:cytosol"/>
    <property type="evidence" value="ECO:0007669"/>
    <property type="project" value="TreeGrafter"/>
</dbReference>
<dbReference type="PANTHER" id="PTHR22648:SF0">
    <property type="entry name" value="TRANSCRIPTION TERMINATION_ANTITERMINATION PROTEIN NUSA"/>
    <property type="match status" value="1"/>
</dbReference>
<reference evidence="10 11" key="1">
    <citation type="journal article" date="2016" name="Nat. Commun.">
        <title>Thousands of microbial genomes shed light on interconnected biogeochemical processes in an aquifer system.</title>
        <authorList>
            <person name="Anantharaman K."/>
            <person name="Brown C.T."/>
            <person name="Hug L.A."/>
            <person name="Sharon I."/>
            <person name="Castelle C.J."/>
            <person name="Probst A.J."/>
            <person name="Thomas B.C."/>
            <person name="Singh A."/>
            <person name="Wilkins M.J."/>
            <person name="Karaoz U."/>
            <person name="Brodie E.L."/>
            <person name="Williams K.H."/>
            <person name="Hubbard S.S."/>
            <person name="Banfield J.F."/>
        </authorList>
    </citation>
    <scope>NUCLEOTIDE SEQUENCE [LARGE SCALE GENOMIC DNA]</scope>
</reference>
<dbReference type="InterPro" id="IPR030842">
    <property type="entry name" value="TF_NusA_bacterial"/>
</dbReference>
<dbReference type="CDD" id="cd04455">
    <property type="entry name" value="S1_NusA"/>
    <property type="match status" value="1"/>
</dbReference>
<proteinExistence type="inferred from homology"/>
<evidence type="ECO:0000256" key="5">
    <source>
        <dbReference type="ARBA" id="ARBA00023015"/>
    </source>
</evidence>
<evidence type="ECO:0000313" key="10">
    <source>
        <dbReference type="EMBL" id="OGY66459.1"/>
    </source>
</evidence>
<dbReference type="NCBIfam" id="TIGR01953">
    <property type="entry name" value="NusA"/>
    <property type="match status" value="1"/>
</dbReference>
<dbReference type="FunFam" id="3.30.300.20:FF:000002">
    <property type="entry name" value="Transcription termination/antitermination protein NusA"/>
    <property type="match status" value="1"/>
</dbReference>
<dbReference type="GO" id="GO:0031564">
    <property type="term" value="P:transcription antitermination"/>
    <property type="evidence" value="ECO:0007669"/>
    <property type="project" value="UniProtKB-UniRule"/>
</dbReference>
<sequence length="402" mass="44893">MDLRSLAKVVDQIAKEKGLPEDKVWEAIESSIAAAYRREYSNKGEVIKAKINPKEGTIKFWQVKVVVNKDMLREGENEGVLPEEEQRDGEALEDKKIRFQPERHILIEDAQAIKANIQVGEELEFSLEPREDFGRIAAQSAKQVVLQKLREAERHLILQEFQDKIGKIVSGVVQRFERGNVYIDLGRSIGVMFANESIPGEHYRTNERLRFYVLAVQEEARMPGIILSRAHPQFVAKLFEMEVPEIGEGIVEIKAIAREAGSRTKIAVASKVDGMDPIGSCVGQRGTRVMSVMNELGQEKIDIISWSDVPEKFVMNSLSPAKVTRVEILPRHEARALLPEDQLSLAIGKGGQNVRLAHRLTGWKIDVRSEVNPNIVQEGGVSSREEGGDAASESEEGVGSQE</sequence>
<dbReference type="Pfam" id="PF26594">
    <property type="entry name" value="KH_NusA_2nd"/>
    <property type="match status" value="1"/>
</dbReference>
<dbReference type="InterPro" id="IPR058582">
    <property type="entry name" value="KH_NusA_2nd"/>
</dbReference>
<dbReference type="InterPro" id="IPR012340">
    <property type="entry name" value="NA-bd_OB-fold"/>
</dbReference>
<dbReference type="PANTHER" id="PTHR22648">
    <property type="entry name" value="TRANSCRIPTION TERMINATION FACTOR NUSA"/>
    <property type="match status" value="1"/>
</dbReference>
<dbReference type="SUPFAM" id="SSF50249">
    <property type="entry name" value="Nucleic acid-binding proteins"/>
    <property type="match status" value="1"/>
</dbReference>
<evidence type="ECO:0000256" key="8">
    <source>
        <dbReference type="SAM" id="MobiDB-lite"/>
    </source>
</evidence>
<comment type="function">
    <text evidence="7">Participates in both transcription termination and antitermination.</text>
</comment>
<dbReference type="AlphaFoldDB" id="A0A1G1ZPU3"/>
<dbReference type="Gene3D" id="3.30.300.20">
    <property type="match status" value="2"/>
</dbReference>
<dbReference type="GO" id="GO:0003700">
    <property type="term" value="F:DNA-binding transcription factor activity"/>
    <property type="evidence" value="ECO:0007669"/>
    <property type="project" value="InterPro"/>
</dbReference>
<dbReference type="Proteomes" id="UP000178517">
    <property type="component" value="Unassembled WGS sequence"/>
</dbReference>
<keyword evidence="3 7" id="KW-0889">Transcription antitermination</keyword>
<dbReference type="SUPFAM" id="SSF69705">
    <property type="entry name" value="Transcription factor NusA, N-terminal domain"/>
    <property type="match status" value="1"/>
</dbReference>
<dbReference type="CDD" id="cd02134">
    <property type="entry name" value="KH-II_NusA_rpt1"/>
    <property type="match status" value="1"/>
</dbReference>
<evidence type="ECO:0000256" key="6">
    <source>
        <dbReference type="ARBA" id="ARBA00023163"/>
    </source>
</evidence>
<dbReference type="SMART" id="SM00316">
    <property type="entry name" value="S1"/>
    <property type="match status" value="1"/>
</dbReference>
<keyword evidence="1 7" id="KW-0806">Transcription termination</keyword>
<comment type="caution">
    <text evidence="10">The sequence shown here is derived from an EMBL/GenBank/DDBJ whole genome shotgun (WGS) entry which is preliminary data.</text>
</comment>
<dbReference type="FunFam" id="3.30.300.20:FF:000005">
    <property type="entry name" value="Transcription termination/antitermination protein NusA"/>
    <property type="match status" value="1"/>
</dbReference>
<dbReference type="InterPro" id="IPR010213">
    <property type="entry name" value="TF_NusA"/>
</dbReference>
<dbReference type="InterPro" id="IPR009019">
    <property type="entry name" value="KH_sf_prok-type"/>
</dbReference>
<dbReference type="Pfam" id="PF13184">
    <property type="entry name" value="KH_NusA_1st"/>
    <property type="match status" value="1"/>
</dbReference>
<dbReference type="GO" id="GO:0006353">
    <property type="term" value="P:DNA-templated transcription termination"/>
    <property type="evidence" value="ECO:0007669"/>
    <property type="project" value="UniProtKB-UniRule"/>
</dbReference>
<dbReference type="GO" id="GO:0003723">
    <property type="term" value="F:RNA binding"/>
    <property type="evidence" value="ECO:0007669"/>
    <property type="project" value="UniProtKB-UniRule"/>
</dbReference>
<evidence type="ECO:0000256" key="7">
    <source>
        <dbReference type="HAMAP-Rule" id="MF_00945"/>
    </source>
</evidence>
<comment type="subcellular location">
    <subcellularLocation>
        <location evidence="7">Cytoplasm</location>
    </subcellularLocation>
</comment>
<evidence type="ECO:0000256" key="3">
    <source>
        <dbReference type="ARBA" id="ARBA00022814"/>
    </source>
</evidence>
<evidence type="ECO:0000313" key="11">
    <source>
        <dbReference type="Proteomes" id="UP000178517"/>
    </source>
</evidence>
<dbReference type="STRING" id="1798406.A3A04_01105"/>
<evidence type="ECO:0000256" key="4">
    <source>
        <dbReference type="ARBA" id="ARBA00022884"/>
    </source>
</evidence>
<dbReference type="Gene3D" id="3.30.1480.10">
    <property type="entry name" value="NusA, N-terminal domain"/>
    <property type="match status" value="1"/>
</dbReference>
<evidence type="ECO:0000256" key="1">
    <source>
        <dbReference type="ARBA" id="ARBA00022472"/>
    </source>
</evidence>
<dbReference type="SUPFAM" id="SSF54814">
    <property type="entry name" value="Prokaryotic type KH domain (KH-domain type II)"/>
    <property type="match status" value="2"/>
</dbReference>
<organism evidence="10 11">
    <name type="scientific">Candidatus Harrisonbacteria bacterium RIFCSPLOWO2_01_FULL_40_28</name>
    <dbReference type="NCBI Taxonomy" id="1798406"/>
    <lineage>
        <taxon>Bacteria</taxon>
        <taxon>Candidatus Harrisoniibacteriota</taxon>
    </lineage>
</organism>
<name>A0A1G1ZPU3_9BACT</name>
<dbReference type="Gene3D" id="2.40.50.140">
    <property type="entry name" value="Nucleic acid-binding proteins"/>
    <property type="match status" value="1"/>
</dbReference>
<dbReference type="CDD" id="cd22529">
    <property type="entry name" value="KH-II_NusA_rpt2"/>
    <property type="match status" value="1"/>
</dbReference>